<reference evidence="2" key="1">
    <citation type="submission" date="2013-03" db="EMBL/GenBank/DDBJ databases">
        <title>The Genome Sequence of Anopheles dirus WRAIR2.</title>
        <authorList>
            <consortium name="The Broad Institute Genomics Platform"/>
            <person name="Neafsey D.E."/>
            <person name="Walton C."/>
            <person name="Walker B."/>
            <person name="Young S.K."/>
            <person name="Zeng Q."/>
            <person name="Gargeya S."/>
            <person name="Fitzgerald M."/>
            <person name="Haas B."/>
            <person name="Abouelleil A."/>
            <person name="Allen A.W."/>
            <person name="Alvarado L."/>
            <person name="Arachchi H.M."/>
            <person name="Berlin A.M."/>
            <person name="Chapman S.B."/>
            <person name="Gainer-Dewar J."/>
            <person name="Goldberg J."/>
            <person name="Griggs A."/>
            <person name="Gujja S."/>
            <person name="Hansen M."/>
            <person name="Howarth C."/>
            <person name="Imamovic A."/>
            <person name="Ireland A."/>
            <person name="Larimer J."/>
            <person name="McCowan C."/>
            <person name="Murphy C."/>
            <person name="Pearson M."/>
            <person name="Poon T.W."/>
            <person name="Priest M."/>
            <person name="Roberts A."/>
            <person name="Saif S."/>
            <person name="Shea T."/>
            <person name="Sisk P."/>
            <person name="Sykes S."/>
            <person name="Wortman J."/>
            <person name="Nusbaum C."/>
            <person name="Birren B."/>
        </authorList>
    </citation>
    <scope>NUCLEOTIDE SEQUENCE [LARGE SCALE GENOMIC DNA]</scope>
    <source>
        <strain evidence="2">WRAIR2</strain>
    </source>
</reference>
<dbReference type="Proteomes" id="UP000075884">
    <property type="component" value="Unassembled WGS sequence"/>
</dbReference>
<protein>
    <submittedName>
        <fullName evidence="1">Uncharacterized protein</fullName>
    </submittedName>
</protein>
<reference evidence="1" key="2">
    <citation type="submission" date="2020-05" db="UniProtKB">
        <authorList>
            <consortium name="EnsemblMetazoa"/>
        </authorList>
    </citation>
    <scope>IDENTIFICATION</scope>
    <source>
        <strain evidence="1">WRAIR2</strain>
    </source>
</reference>
<dbReference type="VEuPathDB" id="VectorBase:ADIR014807"/>
<sequence>MKEMNQNKKVKSCSSYCWRERKRLRLQSDG</sequence>
<dbReference type="AlphaFoldDB" id="A0A182NYA6"/>
<accession>A0A182NYA6</accession>
<keyword evidence="2" id="KW-1185">Reference proteome</keyword>
<dbReference type="EnsemblMetazoa" id="ADIR014807-RA">
    <property type="protein sequence ID" value="ADIR014807-PA"/>
    <property type="gene ID" value="ADIR014807"/>
</dbReference>
<name>A0A182NYA6_9DIPT</name>
<evidence type="ECO:0000313" key="1">
    <source>
        <dbReference type="EnsemblMetazoa" id="ADIR014807-PA"/>
    </source>
</evidence>
<organism evidence="1 2">
    <name type="scientific">Anopheles dirus</name>
    <dbReference type="NCBI Taxonomy" id="7168"/>
    <lineage>
        <taxon>Eukaryota</taxon>
        <taxon>Metazoa</taxon>
        <taxon>Ecdysozoa</taxon>
        <taxon>Arthropoda</taxon>
        <taxon>Hexapoda</taxon>
        <taxon>Insecta</taxon>
        <taxon>Pterygota</taxon>
        <taxon>Neoptera</taxon>
        <taxon>Endopterygota</taxon>
        <taxon>Diptera</taxon>
        <taxon>Nematocera</taxon>
        <taxon>Culicoidea</taxon>
        <taxon>Culicidae</taxon>
        <taxon>Anophelinae</taxon>
        <taxon>Anopheles</taxon>
    </lineage>
</organism>
<evidence type="ECO:0000313" key="2">
    <source>
        <dbReference type="Proteomes" id="UP000075884"/>
    </source>
</evidence>
<proteinExistence type="predicted"/>